<dbReference type="InterPro" id="IPR007387">
    <property type="entry name" value="TRAP_DctQ"/>
</dbReference>
<feature type="transmembrane region" description="Helical" evidence="9">
    <location>
        <begin position="47"/>
        <end position="66"/>
    </location>
</feature>
<comment type="subcellular location">
    <subcellularLocation>
        <location evidence="1 9">Cell inner membrane</location>
        <topology evidence="1 9">Multi-pass membrane protein</topology>
    </subcellularLocation>
</comment>
<evidence type="ECO:0000256" key="1">
    <source>
        <dbReference type="ARBA" id="ARBA00004429"/>
    </source>
</evidence>
<organism evidence="11 12">
    <name type="scientific">Marinomonas fungiae</name>
    <dbReference type="NCBI Taxonomy" id="1137284"/>
    <lineage>
        <taxon>Bacteria</taxon>
        <taxon>Pseudomonadati</taxon>
        <taxon>Pseudomonadota</taxon>
        <taxon>Gammaproteobacteria</taxon>
        <taxon>Oceanospirillales</taxon>
        <taxon>Oceanospirillaceae</taxon>
        <taxon>Marinomonas</taxon>
    </lineage>
</organism>
<evidence type="ECO:0000256" key="3">
    <source>
        <dbReference type="ARBA" id="ARBA00022475"/>
    </source>
</evidence>
<keyword evidence="3" id="KW-1003">Cell membrane</keyword>
<keyword evidence="7 9" id="KW-0472">Membrane</keyword>
<evidence type="ECO:0000256" key="6">
    <source>
        <dbReference type="ARBA" id="ARBA00022989"/>
    </source>
</evidence>
<feature type="transmembrane region" description="Helical" evidence="9">
    <location>
        <begin position="115"/>
        <end position="140"/>
    </location>
</feature>
<dbReference type="PANTHER" id="PTHR35011">
    <property type="entry name" value="2,3-DIKETO-L-GULONATE TRAP TRANSPORTER SMALL PERMEASE PROTEIN YIAM"/>
    <property type="match status" value="1"/>
</dbReference>
<dbReference type="Pfam" id="PF04290">
    <property type="entry name" value="DctQ"/>
    <property type="match status" value="1"/>
</dbReference>
<dbReference type="STRING" id="1137284.GCA_001418205_03325"/>
<keyword evidence="6 9" id="KW-1133">Transmembrane helix</keyword>
<reference evidence="12" key="1">
    <citation type="submission" date="2015-08" db="EMBL/GenBank/DDBJ databases">
        <authorList>
            <person name="Varghese N."/>
        </authorList>
    </citation>
    <scope>NUCLEOTIDE SEQUENCE [LARGE SCALE GENOMIC DNA]</scope>
    <source>
        <strain evidence="12">JCM 18476</strain>
    </source>
</reference>
<keyword evidence="2 9" id="KW-0813">Transport</keyword>
<dbReference type="InterPro" id="IPR055348">
    <property type="entry name" value="DctQ"/>
</dbReference>
<dbReference type="OrthoDB" id="9795655at2"/>
<feature type="transmembrane region" description="Helical" evidence="9">
    <location>
        <begin position="160"/>
        <end position="182"/>
    </location>
</feature>
<dbReference type="RefSeq" id="WP_055464347.1">
    <property type="nucleotide sequence ID" value="NZ_CYHG01000014.1"/>
</dbReference>
<feature type="transmembrane region" description="Helical" evidence="9">
    <location>
        <begin position="78"/>
        <end position="94"/>
    </location>
</feature>
<proteinExistence type="inferred from homology"/>
<evidence type="ECO:0000256" key="9">
    <source>
        <dbReference type="RuleBase" id="RU369079"/>
    </source>
</evidence>
<accession>A0A0K6ISD8</accession>
<keyword evidence="5 9" id="KW-0812">Transmembrane</keyword>
<evidence type="ECO:0000259" key="10">
    <source>
        <dbReference type="Pfam" id="PF04290"/>
    </source>
</evidence>
<protein>
    <recommendedName>
        <fullName evidence="9">TRAP transporter small permease protein</fullName>
    </recommendedName>
</protein>
<dbReference type="EMBL" id="CYHG01000014">
    <property type="protein sequence ID" value="CUB06020.1"/>
    <property type="molecule type" value="Genomic_DNA"/>
</dbReference>
<comment type="similarity">
    <text evidence="8 9">Belongs to the TRAP transporter small permease family.</text>
</comment>
<evidence type="ECO:0000256" key="4">
    <source>
        <dbReference type="ARBA" id="ARBA00022519"/>
    </source>
</evidence>
<keyword evidence="12" id="KW-1185">Reference proteome</keyword>
<sequence>MSNHDNHLDLEEIEAKLSDTTWSALPHTTLSRRIEQVIETIGRNISFVWILLMLLIVANALMRYFFSVNFIALEELQWHLYAVGFMIGLSYCLIHDGHVRVDALVEHSQLRTRAIIELIGLTLLLFPFCFIVIDYAIPFISRAYQLNEVSSAPGGLPMRWLIKSTIVVAFVLLALAAFSRWLRCLAFLRQPNSRTSA</sequence>
<evidence type="ECO:0000256" key="8">
    <source>
        <dbReference type="ARBA" id="ARBA00038436"/>
    </source>
</evidence>
<dbReference type="GO" id="GO:0005886">
    <property type="term" value="C:plasma membrane"/>
    <property type="evidence" value="ECO:0007669"/>
    <property type="project" value="UniProtKB-SubCell"/>
</dbReference>
<dbReference type="GO" id="GO:0022857">
    <property type="term" value="F:transmembrane transporter activity"/>
    <property type="evidence" value="ECO:0007669"/>
    <property type="project" value="UniProtKB-UniRule"/>
</dbReference>
<feature type="domain" description="Tripartite ATP-independent periplasmic transporters DctQ component" evidence="10">
    <location>
        <begin position="52"/>
        <end position="185"/>
    </location>
</feature>
<evidence type="ECO:0000256" key="2">
    <source>
        <dbReference type="ARBA" id="ARBA00022448"/>
    </source>
</evidence>
<evidence type="ECO:0000313" key="11">
    <source>
        <dbReference type="EMBL" id="CUB06020.1"/>
    </source>
</evidence>
<dbReference type="AlphaFoldDB" id="A0A0K6ISD8"/>
<name>A0A0K6ISD8_9GAMM</name>
<evidence type="ECO:0000256" key="5">
    <source>
        <dbReference type="ARBA" id="ARBA00022692"/>
    </source>
</evidence>
<evidence type="ECO:0000313" key="12">
    <source>
        <dbReference type="Proteomes" id="UP000182769"/>
    </source>
</evidence>
<dbReference type="Proteomes" id="UP000182769">
    <property type="component" value="Unassembled WGS sequence"/>
</dbReference>
<dbReference type="PANTHER" id="PTHR35011:SF4">
    <property type="entry name" value="SLL1102 PROTEIN"/>
    <property type="match status" value="1"/>
</dbReference>
<evidence type="ECO:0000256" key="7">
    <source>
        <dbReference type="ARBA" id="ARBA00023136"/>
    </source>
</evidence>
<comment type="function">
    <text evidence="9">Part of the tripartite ATP-independent periplasmic (TRAP) transport system.</text>
</comment>
<gene>
    <name evidence="11" type="ORF">Ga0061065_11454</name>
</gene>
<keyword evidence="4 9" id="KW-0997">Cell inner membrane</keyword>
<comment type="subunit">
    <text evidence="9">The complex comprises the extracytoplasmic solute receptor protein and the two transmembrane proteins.</text>
</comment>